<feature type="transmembrane region" description="Helical" evidence="10">
    <location>
        <begin position="791"/>
        <end position="812"/>
    </location>
</feature>
<evidence type="ECO:0000256" key="10">
    <source>
        <dbReference type="SAM" id="Phobius"/>
    </source>
</evidence>
<feature type="transmembrane region" description="Helical" evidence="10">
    <location>
        <begin position="674"/>
        <end position="699"/>
    </location>
</feature>
<dbReference type="InterPro" id="IPR017452">
    <property type="entry name" value="GPCR_Rhodpsn_7TM"/>
</dbReference>
<accession>A0ABN8MV99</accession>
<feature type="transmembrane region" description="Helical" evidence="10">
    <location>
        <begin position="1678"/>
        <end position="1698"/>
    </location>
</feature>
<dbReference type="PANTHER" id="PTHR24249:SF372">
    <property type="entry name" value="G-PROTEIN COUPLED RECEPTORS FAMILY 1 PROFILE DOMAIN-CONTAINING PROTEIN"/>
    <property type="match status" value="1"/>
</dbReference>
<feature type="transmembrane region" description="Helical" evidence="10">
    <location>
        <begin position="232"/>
        <end position="253"/>
    </location>
</feature>
<feature type="transmembrane region" description="Helical" evidence="10">
    <location>
        <begin position="859"/>
        <end position="881"/>
    </location>
</feature>
<dbReference type="InterPro" id="IPR050569">
    <property type="entry name" value="TAAR"/>
</dbReference>
<feature type="domain" description="G-protein coupled receptors family 1 profile" evidence="11">
    <location>
        <begin position="691"/>
        <end position="920"/>
    </location>
</feature>
<feature type="transmembrane region" description="Helical" evidence="10">
    <location>
        <begin position="421"/>
        <end position="442"/>
    </location>
</feature>
<evidence type="ECO:0000313" key="13">
    <source>
        <dbReference type="Proteomes" id="UP001159405"/>
    </source>
</evidence>
<feature type="transmembrane region" description="Helical" evidence="10">
    <location>
        <begin position="1718"/>
        <end position="1739"/>
    </location>
</feature>
<dbReference type="EMBL" id="CALNXK010000003">
    <property type="protein sequence ID" value="CAH3034837.1"/>
    <property type="molecule type" value="Genomic_DNA"/>
</dbReference>
<evidence type="ECO:0000256" key="6">
    <source>
        <dbReference type="ARBA" id="ARBA00023136"/>
    </source>
</evidence>
<feature type="domain" description="G-protein coupled receptors family 1 profile" evidence="11">
    <location>
        <begin position="401"/>
        <end position="639"/>
    </location>
</feature>
<protein>
    <recommendedName>
        <fullName evidence="11">G-protein coupled receptors family 1 profile domain-containing protein</fullName>
    </recommendedName>
</protein>
<dbReference type="InterPro" id="IPR000276">
    <property type="entry name" value="GPCR_Rhodpsn"/>
</dbReference>
<feature type="domain" description="G-protein coupled receptors family 1 profile" evidence="11">
    <location>
        <begin position="1237"/>
        <end position="1445"/>
    </location>
</feature>
<feature type="domain" description="G-protein coupled receptors family 1 profile" evidence="11">
    <location>
        <begin position="1495"/>
        <end position="1736"/>
    </location>
</feature>
<reference evidence="12 13" key="1">
    <citation type="submission" date="2022-05" db="EMBL/GenBank/DDBJ databases">
        <authorList>
            <consortium name="Genoscope - CEA"/>
            <person name="William W."/>
        </authorList>
    </citation>
    <scope>NUCLEOTIDE SEQUENCE [LARGE SCALE GENOMIC DNA]</scope>
</reference>
<feature type="transmembrane region" description="Helical" evidence="10">
    <location>
        <begin position="580"/>
        <end position="602"/>
    </location>
</feature>
<evidence type="ECO:0000259" key="11">
    <source>
        <dbReference type="PROSITE" id="PS50262"/>
    </source>
</evidence>
<dbReference type="SUPFAM" id="SSF81321">
    <property type="entry name" value="Family A G protein-coupled receptor-like"/>
    <property type="match status" value="6"/>
</dbReference>
<feature type="transmembrane region" description="Helical" evidence="10">
    <location>
        <begin position="98"/>
        <end position="119"/>
    </location>
</feature>
<keyword evidence="2" id="KW-1003">Cell membrane</keyword>
<keyword evidence="6 10" id="KW-0472">Membrane</keyword>
<comment type="caution">
    <text evidence="12">The sequence shown here is derived from an EMBL/GenBank/DDBJ whole genome shotgun (WGS) entry which is preliminary data.</text>
</comment>
<feature type="transmembrane region" description="Helical" evidence="10">
    <location>
        <begin position="66"/>
        <end position="86"/>
    </location>
</feature>
<keyword evidence="5 9" id="KW-0297">G-protein coupled receptor</keyword>
<gene>
    <name evidence="12" type="ORF">PLOB_00025372</name>
</gene>
<feature type="transmembrane region" description="Helical" evidence="10">
    <location>
        <begin position="1180"/>
        <end position="1198"/>
    </location>
</feature>
<dbReference type="Gene3D" id="1.20.1070.10">
    <property type="entry name" value="Rhodopsin 7-helix transmembrane proteins"/>
    <property type="match status" value="6"/>
</dbReference>
<dbReference type="CDD" id="cd00637">
    <property type="entry name" value="7tm_classA_rhodopsin-like"/>
    <property type="match status" value="4"/>
</dbReference>
<feature type="transmembrane region" description="Helical" evidence="10">
    <location>
        <begin position="1431"/>
        <end position="1453"/>
    </location>
</feature>
<evidence type="ECO:0000313" key="12">
    <source>
        <dbReference type="EMBL" id="CAH3034837.1"/>
    </source>
</evidence>
<feature type="transmembrane region" description="Helical" evidence="10">
    <location>
        <begin position="140"/>
        <end position="160"/>
    </location>
</feature>
<proteinExistence type="inferred from homology"/>
<keyword evidence="4 10" id="KW-1133">Transmembrane helix</keyword>
<evidence type="ECO:0000256" key="5">
    <source>
        <dbReference type="ARBA" id="ARBA00023040"/>
    </source>
</evidence>
<keyword evidence="3 9" id="KW-0812">Transmembrane</keyword>
<feature type="transmembrane region" description="Helical" evidence="10">
    <location>
        <begin position="1219"/>
        <end position="1246"/>
    </location>
</feature>
<keyword evidence="13" id="KW-1185">Reference proteome</keyword>
<feature type="transmembrane region" description="Helical" evidence="10">
    <location>
        <begin position="172"/>
        <end position="194"/>
    </location>
</feature>
<feature type="transmembrane region" description="Helical" evidence="10">
    <location>
        <begin position="501"/>
        <end position="521"/>
    </location>
</feature>
<dbReference type="PROSITE" id="PS00237">
    <property type="entry name" value="G_PROTEIN_RECEP_F1_1"/>
    <property type="match status" value="4"/>
</dbReference>
<feature type="transmembrane region" description="Helical" evidence="10">
    <location>
        <begin position="711"/>
        <end position="733"/>
    </location>
</feature>
<feature type="transmembrane region" description="Helical" evidence="10">
    <location>
        <begin position="901"/>
        <end position="919"/>
    </location>
</feature>
<feature type="transmembrane region" description="Helical" evidence="10">
    <location>
        <begin position="1627"/>
        <end position="1650"/>
    </location>
</feature>
<feature type="transmembrane region" description="Helical" evidence="10">
    <location>
        <begin position="818"/>
        <end position="838"/>
    </location>
</feature>
<evidence type="ECO:0000256" key="8">
    <source>
        <dbReference type="ARBA" id="ARBA00023224"/>
    </source>
</evidence>
<feature type="transmembrane region" description="Helical" evidence="10">
    <location>
        <begin position="622"/>
        <end position="640"/>
    </location>
</feature>
<feature type="transmembrane region" description="Helical" evidence="10">
    <location>
        <begin position="29"/>
        <end position="54"/>
    </location>
</feature>
<dbReference type="Proteomes" id="UP001159405">
    <property type="component" value="Unassembled WGS sequence"/>
</dbReference>
<evidence type="ECO:0000256" key="7">
    <source>
        <dbReference type="ARBA" id="ARBA00023170"/>
    </source>
</evidence>
<feature type="transmembrane region" description="Helical" evidence="10">
    <location>
        <begin position="1331"/>
        <end position="1353"/>
    </location>
</feature>
<organism evidence="12 13">
    <name type="scientific">Porites lobata</name>
    <dbReference type="NCBI Taxonomy" id="104759"/>
    <lineage>
        <taxon>Eukaryota</taxon>
        <taxon>Metazoa</taxon>
        <taxon>Cnidaria</taxon>
        <taxon>Anthozoa</taxon>
        <taxon>Hexacorallia</taxon>
        <taxon>Scleractinia</taxon>
        <taxon>Fungiina</taxon>
        <taxon>Poritidae</taxon>
        <taxon>Porites</taxon>
    </lineage>
</organism>
<feature type="transmembrane region" description="Helical" evidence="10">
    <location>
        <begin position="1589"/>
        <end position="1607"/>
    </location>
</feature>
<feature type="transmembrane region" description="Helical" evidence="10">
    <location>
        <begin position="462"/>
        <end position="480"/>
    </location>
</feature>
<comment type="subcellular location">
    <subcellularLocation>
        <location evidence="1">Cell membrane</location>
        <topology evidence="1">Multi-pass membrane protein</topology>
    </subcellularLocation>
</comment>
<evidence type="ECO:0000256" key="9">
    <source>
        <dbReference type="RuleBase" id="RU000688"/>
    </source>
</evidence>
<sequence length="1755" mass="200030">MEEENNTLHLNTTPNAVAYRQPKQASTDVWFWVMFGAIGVVALIGNSVVTFLIATRRRLQTACNSFIFSLSLSDLLTAATIIPVSFICKFGTSCHHPVLWSFFDYIICASVLNVCTLTADRYCRVVYPLRYPVVMSSRRIAVLIALGWTLPFFLQFIPSLCVSLNPALDKRIFNVIQMFVFAILPSVGLLLAFAKITRITLKHSHHQRVQVTQIQRNSIAPQQSFKIRRKSFSVLVLGVVIFFFVFCWSFTIYRGICDSFSLCKVQKSVVLASRLLIVGNTAADPIVYAFLKQDIRRELFRTFRSLTRGKFRLQDMSLTETRTAVEIKFKKSNPRWQKGAKGLTDASPKYEVRYRNTLPQLRISVPQIIMESECDELPTEEWNIIVTATLGASISIIACSTNALILTAVYKKPSLHTVTNYFVAALALSDFFVGFIALPLWITRSLLRIADEEHPVSMWVDFIHILSIAVSTYCLCAVSVERYIGVLYPLRYDTIATVSRFKCVAAIICVVSSFIASLRWIVQEDDFWIISVCTVFLFPGVVISYCYFYIFREVLRQQRTIRAQSGPLFPSYMQNRKASITVGIVTGVFYSTTLPALAFSIAEVFSRTASCQEKQSLESWGTWTLFLNYWNAALNPWIYAARRKEYRDALKTLLINFVMASDLCHELPTASWNVILTVIFGLLISVIACTTNALTLMAVYKKQSLHTVTNYFVAALALSDFFVGFFALPLWVVRSLLHLGDEEHPLSVCVDCVYVLSVAVSTYNLCAVSLERYIGVLYPLRYNTIVTVFRFKCVAAMICAVSSFMASLRLIILEDDFWITTVCTVFIFPGVVISYCYFYIFKEVLRVPVIASYTQNRKAAITVAIVTSVFYLTTFPALAFSIVEVSDKHTSCEENQSSESWGTWALFLTFSNAALNPWIYAARKKEFRDALKGIIRQQKLLIYGLLISICYRLHHKYVNTDSSLQEAIASYRLRYRPLRRCFLTYICENFSCNVYAERIFITFSSFCLYATRFSLFALTVDRYASIEFPLRYTMFITKKRICFVAVAAWLVALVATFSDSIPLIATEIQVHVERYLAWIILHTVVLSLIPSIILFATTVRLMLVVRRLRRQTSAIIAQLSFNKMSCDVTVNRRSREFDYAKVVAVLVSIFAAVFLTEMTANICLLFQISQCNSDHFDSGIYILNLINSSANPFVYVLLKKDIRRKLLQHRKSFFFLSYMASWFWIVGGLLSVFTILGNGFTSFLIITRRRLFTLPNCFVLSLAVADLSFVLCYFPASLICNKYFHCNREHRIMVASIFMYASVTNLVAMTIDRYIAIAFPLRYVALMTSRRVFAIICSTWLFSAVLAASEYFVEHHTTSEATKKGFEVPRILVTELTPAVLLAIVTGRILIIRRKHQRQAASQVSQILHNKRIERTGCRLKLARKKEMSSVPMICTVVCVFIVCYAVNISLSICFGLEACNEPPEEVQDVLGILLIMSVIYLVIGWILSATAITGNFLVIFLIVITKRLQTMANYFVLSLAVADFLFAVFFFPFAYFCDTMFVCDDSLRGILSWQFAIISISNLCGMATDRYVAIVRPFKYVKFMISRTFLLVIVSAWVLPLLLYLPPSLYMHFAGASKSTQLLFQVIYGILFEIIPCLFLLCVTGRILAVSRRHWRQTAAFNAQLRYKQPRLRESKAQFSATVIIVVVGIFIIFYVMDVAGSICFYFDVCDLTVEFHYVRKLMLIANSAANPFPYAFIKRDIKREFFRIFRPSV</sequence>
<dbReference type="PROSITE" id="PS50262">
    <property type="entry name" value="G_PROTEIN_RECEP_F1_2"/>
    <property type="match status" value="6"/>
</dbReference>
<feature type="transmembrane region" description="Helical" evidence="10">
    <location>
        <begin position="1076"/>
        <end position="1103"/>
    </location>
</feature>
<feature type="transmembrane region" description="Helical" evidence="10">
    <location>
        <begin position="1041"/>
        <end position="1064"/>
    </location>
</feature>
<evidence type="ECO:0000256" key="4">
    <source>
        <dbReference type="ARBA" id="ARBA00022989"/>
    </source>
</evidence>
<keyword evidence="8 9" id="KW-0807">Transducer</keyword>
<feature type="transmembrane region" description="Helical" evidence="10">
    <location>
        <begin position="1292"/>
        <end position="1311"/>
    </location>
</feature>
<comment type="similarity">
    <text evidence="9">Belongs to the G-protein coupled receptor 1 family.</text>
</comment>
<feature type="transmembrane region" description="Helical" evidence="10">
    <location>
        <begin position="1473"/>
        <end position="1503"/>
    </location>
</feature>
<dbReference type="PANTHER" id="PTHR24249">
    <property type="entry name" value="HISTAMINE RECEPTOR-RELATED G-PROTEIN COUPLED RECEPTOR"/>
    <property type="match status" value="1"/>
</dbReference>
<feature type="domain" description="G-protein coupled receptors family 1 profile" evidence="11">
    <location>
        <begin position="45"/>
        <end position="288"/>
    </location>
</feature>
<feature type="transmembrane region" description="Helical" evidence="10">
    <location>
        <begin position="1548"/>
        <end position="1568"/>
    </location>
</feature>
<feature type="domain" description="G-protein coupled receptors family 1 profile" evidence="11">
    <location>
        <begin position="998"/>
        <end position="1195"/>
    </location>
</feature>
<keyword evidence="7 9" id="KW-0675">Receptor</keyword>
<dbReference type="PRINTS" id="PR00237">
    <property type="entry name" value="GPCRRHODOPSN"/>
</dbReference>
<evidence type="ECO:0000256" key="2">
    <source>
        <dbReference type="ARBA" id="ARBA00022475"/>
    </source>
</evidence>
<name>A0ABN8MV99_9CNID</name>
<evidence type="ECO:0000256" key="3">
    <source>
        <dbReference type="ARBA" id="ARBA00022692"/>
    </source>
</evidence>
<dbReference type="SMART" id="SM01381">
    <property type="entry name" value="7TM_GPCR_Srsx"/>
    <property type="match status" value="1"/>
</dbReference>
<dbReference type="Pfam" id="PF00001">
    <property type="entry name" value="7tm_1"/>
    <property type="match status" value="7"/>
</dbReference>
<feature type="transmembrane region" description="Helical" evidence="10">
    <location>
        <begin position="1515"/>
        <end position="1536"/>
    </location>
</feature>
<feature type="transmembrane region" description="Helical" evidence="10">
    <location>
        <begin position="1142"/>
        <end position="1168"/>
    </location>
</feature>
<feature type="transmembrane region" description="Helical" evidence="10">
    <location>
        <begin position="1258"/>
        <end position="1280"/>
    </location>
</feature>
<evidence type="ECO:0000256" key="1">
    <source>
        <dbReference type="ARBA" id="ARBA00004651"/>
    </source>
</evidence>
<feature type="transmembrane region" description="Helical" evidence="10">
    <location>
        <begin position="527"/>
        <end position="550"/>
    </location>
</feature>